<dbReference type="Gramene" id="QL12p020697:mrna">
    <property type="protein sequence ID" value="QL12p020697:mrna:CDS:4"/>
    <property type="gene ID" value="QL12p020697"/>
</dbReference>
<reference evidence="1 2" key="1">
    <citation type="journal article" date="2016" name="G3 (Bethesda)">
        <title>First Draft Assembly and Annotation of the Genome of a California Endemic Oak Quercus lobata Nee (Fagaceae).</title>
        <authorList>
            <person name="Sork V.L."/>
            <person name="Fitz-Gibbon S.T."/>
            <person name="Puiu D."/>
            <person name="Crepeau M."/>
            <person name="Gugger P.F."/>
            <person name="Sherman R."/>
            <person name="Stevens K."/>
            <person name="Langley C.H."/>
            <person name="Pellegrini M."/>
            <person name="Salzberg S.L."/>
        </authorList>
    </citation>
    <scope>NUCLEOTIDE SEQUENCE [LARGE SCALE GENOMIC DNA]</scope>
    <source>
        <strain evidence="1 2">cv. SW786</strain>
    </source>
</reference>
<reference evidence="1" key="2">
    <citation type="submission" date="2021-01" db="UniProtKB">
        <authorList>
            <consortium name="EnsemblPlants"/>
        </authorList>
    </citation>
    <scope>IDENTIFICATION</scope>
</reference>
<keyword evidence="2" id="KW-1185">Reference proteome</keyword>
<name>A0A7N2N5R3_QUELO</name>
<sequence length="77" mass="8477">MQKAGAYKNIAIDNWEDIEILCGRDRAIGIGVEHMNDAVEVMTGEGENEVNSLIAQQPCQYSLSTSSTAEPHKIKKE</sequence>
<proteinExistence type="predicted"/>
<dbReference type="Proteomes" id="UP000594261">
    <property type="component" value="Chromosome 12"/>
</dbReference>
<evidence type="ECO:0000313" key="1">
    <source>
        <dbReference type="EnsemblPlants" id="QL12p020697:mrna:CDS:4"/>
    </source>
</evidence>
<organism evidence="1 2">
    <name type="scientific">Quercus lobata</name>
    <name type="common">Valley oak</name>
    <dbReference type="NCBI Taxonomy" id="97700"/>
    <lineage>
        <taxon>Eukaryota</taxon>
        <taxon>Viridiplantae</taxon>
        <taxon>Streptophyta</taxon>
        <taxon>Embryophyta</taxon>
        <taxon>Tracheophyta</taxon>
        <taxon>Spermatophyta</taxon>
        <taxon>Magnoliopsida</taxon>
        <taxon>eudicotyledons</taxon>
        <taxon>Gunneridae</taxon>
        <taxon>Pentapetalae</taxon>
        <taxon>rosids</taxon>
        <taxon>fabids</taxon>
        <taxon>Fagales</taxon>
        <taxon>Fagaceae</taxon>
        <taxon>Quercus</taxon>
    </lineage>
</organism>
<evidence type="ECO:0000313" key="2">
    <source>
        <dbReference type="Proteomes" id="UP000594261"/>
    </source>
</evidence>
<dbReference type="EMBL" id="LRBV02000012">
    <property type="status" value="NOT_ANNOTATED_CDS"/>
    <property type="molecule type" value="Genomic_DNA"/>
</dbReference>
<protein>
    <submittedName>
        <fullName evidence="1">Uncharacterized protein</fullName>
    </submittedName>
</protein>
<dbReference type="InParanoid" id="A0A7N2N5R3"/>
<accession>A0A7N2N5R3</accession>
<dbReference type="AlphaFoldDB" id="A0A7N2N5R3"/>
<dbReference type="EnsemblPlants" id="QL12p020697:mrna">
    <property type="protein sequence ID" value="QL12p020697:mrna:CDS:4"/>
    <property type="gene ID" value="QL12p020697"/>
</dbReference>